<sequence>MNAVTHFTVWLMQRYLPDAFILAVLLTVVIMLMGTTLGGHTPFEMVDYWGKGFSALFKFAMQMTLVLVTGYALALTPPVRKLLDRLTDIPKTPPQALAMTALISFFGCYLNWGFGLVIGAILAREMGRKVQGLHFPLVVAAAYSAEIVRGPSSSIPLVVATPGHFMEQLTGIIPVTETLYSGWNLLLTGLILAALIGLYLSIRPKPESVISYEGHAESPNRAAAALQEPETFSEKIEHSRVMNYVLAVMPALYLAGYFMKKGFDLNLDVVILIFLLLSLLLHKHPMALLDAVKEAVVSSRGIILQFPLYAGIAGMMTESGLVMVVADWFIEIATPETFPVLTFLSAGLVNIFIPSGGGQWAIQGPVIIEAAKSLHADIPQTVMAFAWGDAWTNQIQPFWALPLLGVAGLSAKHIMGYCVVWLMLSGMVIGGVFLVLTFI</sequence>
<feature type="transmembrane region" description="Helical" evidence="1">
    <location>
        <begin position="180"/>
        <end position="202"/>
    </location>
</feature>
<dbReference type="Pfam" id="PF02667">
    <property type="entry name" value="SCFA_trans"/>
    <property type="match status" value="1"/>
</dbReference>
<evidence type="ECO:0000256" key="1">
    <source>
        <dbReference type="SAM" id="Phobius"/>
    </source>
</evidence>
<dbReference type="Proteomes" id="UP000829817">
    <property type="component" value="Chromosome"/>
</dbReference>
<dbReference type="RefSeq" id="WP_244783994.1">
    <property type="nucleotide sequence ID" value="NZ_CP091508.1"/>
</dbReference>
<keyword evidence="1" id="KW-0472">Membrane</keyword>
<proteinExistence type="predicted"/>
<name>A0ABY4DQB5_9NEIS</name>
<feature type="transmembrane region" description="Helical" evidence="1">
    <location>
        <begin position="96"/>
        <end position="123"/>
    </location>
</feature>
<dbReference type="PANTHER" id="PTHR41983:SF2">
    <property type="entry name" value="SHORT-CHAIN FATTY ACID TRANSPORTER-RELATED"/>
    <property type="match status" value="1"/>
</dbReference>
<dbReference type="PANTHER" id="PTHR41983">
    <property type="entry name" value="SHORT-CHAIN FATTY ACID TRANSPORTER-RELATED"/>
    <property type="match status" value="1"/>
</dbReference>
<organism evidence="2 3">
    <name type="scientific">Uruburuella testudinis</name>
    <dbReference type="NCBI Taxonomy" id="1282863"/>
    <lineage>
        <taxon>Bacteria</taxon>
        <taxon>Pseudomonadati</taxon>
        <taxon>Pseudomonadota</taxon>
        <taxon>Betaproteobacteria</taxon>
        <taxon>Neisseriales</taxon>
        <taxon>Neisseriaceae</taxon>
        <taxon>Uruburuella</taxon>
    </lineage>
</organism>
<evidence type="ECO:0000313" key="2">
    <source>
        <dbReference type="EMBL" id="UOO80924.1"/>
    </source>
</evidence>
<feature type="transmembrane region" description="Helical" evidence="1">
    <location>
        <begin position="302"/>
        <end position="330"/>
    </location>
</feature>
<gene>
    <name evidence="2" type="ORF">LVJ83_07980</name>
</gene>
<keyword evidence="1" id="KW-1133">Transmembrane helix</keyword>
<keyword evidence="1" id="KW-0812">Transmembrane</keyword>
<feature type="transmembrane region" description="Helical" evidence="1">
    <location>
        <begin position="241"/>
        <end position="259"/>
    </location>
</feature>
<evidence type="ECO:0000313" key="3">
    <source>
        <dbReference type="Proteomes" id="UP000829817"/>
    </source>
</evidence>
<protein>
    <submittedName>
        <fullName evidence="2">TIGR00366 family protein</fullName>
    </submittedName>
</protein>
<feature type="transmembrane region" description="Helical" evidence="1">
    <location>
        <begin position="20"/>
        <end position="43"/>
    </location>
</feature>
<keyword evidence="3" id="KW-1185">Reference proteome</keyword>
<dbReference type="InterPro" id="IPR006160">
    <property type="entry name" value="SCFA_transpt_AtoE"/>
</dbReference>
<feature type="transmembrane region" description="Helical" evidence="1">
    <location>
        <begin position="265"/>
        <end position="281"/>
    </location>
</feature>
<reference evidence="2 3" key="1">
    <citation type="journal article" date="2022" name="Res Sq">
        <title>Evolution of multicellular longitudinally dividing oral cavity symbionts (Neisseriaceae).</title>
        <authorList>
            <person name="Nyongesa S."/>
            <person name="Weber P."/>
            <person name="Bernet E."/>
            <person name="Pullido F."/>
            <person name="Nieckarz M."/>
            <person name="Delaby M."/>
            <person name="Nieves C."/>
            <person name="Viehboeck T."/>
            <person name="Krause N."/>
            <person name="Rivera-Millot A."/>
            <person name="Nakamura A."/>
            <person name="Vischer N."/>
            <person name="VanNieuwenhze M."/>
            <person name="Brun Y."/>
            <person name="Cava F."/>
            <person name="Bulgheresi S."/>
            <person name="Veyrier F."/>
        </authorList>
    </citation>
    <scope>NUCLEOTIDE SEQUENCE [LARGE SCALE GENOMIC DNA]</scope>
    <source>
        <strain evidence="2 3">CCUG 63373m</strain>
    </source>
</reference>
<feature type="transmembrane region" description="Helical" evidence="1">
    <location>
        <begin position="414"/>
        <end position="438"/>
    </location>
</feature>
<accession>A0ABY4DQB5</accession>
<feature type="transmembrane region" description="Helical" evidence="1">
    <location>
        <begin position="55"/>
        <end position="76"/>
    </location>
</feature>
<dbReference type="EMBL" id="CP091508">
    <property type="protein sequence ID" value="UOO80924.1"/>
    <property type="molecule type" value="Genomic_DNA"/>
</dbReference>